<feature type="region of interest" description="Disordered" evidence="2">
    <location>
        <begin position="68"/>
        <end position="90"/>
    </location>
</feature>
<feature type="coiled-coil region" evidence="1">
    <location>
        <begin position="591"/>
        <end position="618"/>
    </location>
</feature>
<evidence type="ECO:0000313" key="3">
    <source>
        <dbReference type="Proteomes" id="UP000192220"/>
    </source>
</evidence>
<keyword evidence="1" id="KW-0175">Coiled coil</keyword>
<feature type="compositionally biased region" description="Polar residues" evidence="2">
    <location>
        <begin position="308"/>
        <end position="328"/>
    </location>
</feature>
<organism evidence="3 4">
    <name type="scientific">Austrofundulus limnaeus</name>
    <name type="common">Annual killifish</name>
    <dbReference type="NCBI Taxonomy" id="52670"/>
    <lineage>
        <taxon>Eukaryota</taxon>
        <taxon>Metazoa</taxon>
        <taxon>Chordata</taxon>
        <taxon>Craniata</taxon>
        <taxon>Vertebrata</taxon>
        <taxon>Euteleostomi</taxon>
        <taxon>Actinopterygii</taxon>
        <taxon>Neopterygii</taxon>
        <taxon>Teleostei</taxon>
        <taxon>Neoteleostei</taxon>
        <taxon>Acanthomorphata</taxon>
        <taxon>Ovalentaria</taxon>
        <taxon>Atherinomorphae</taxon>
        <taxon>Cyprinodontiformes</taxon>
        <taxon>Rivulidae</taxon>
        <taxon>Austrofundulus</taxon>
    </lineage>
</organism>
<dbReference type="KEGG" id="alim:106532452"/>
<feature type="region of interest" description="Disordered" evidence="2">
    <location>
        <begin position="296"/>
        <end position="358"/>
    </location>
</feature>
<dbReference type="AlphaFoldDB" id="A0A2I4CVD5"/>
<dbReference type="PANTHER" id="PTHR47147">
    <property type="entry name" value="SYNCOILIN"/>
    <property type="match status" value="1"/>
</dbReference>
<gene>
    <name evidence="4" type="primary">LOC106532452</name>
</gene>
<feature type="compositionally biased region" description="Basic and acidic residues" evidence="2">
    <location>
        <begin position="70"/>
        <end position="80"/>
    </location>
</feature>
<dbReference type="GeneID" id="106532452"/>
<dbReference type="PANTHER" id="PTHR47147:SF1">
    <property type="entry name" value="SYNCOILIN"/>
    <property type="match status" value="1"/>
</dbReference>
<evidence type="ECO:0000256" key="1">
    <source>
        <dbReference type="SAM" id="Coils"/>
    </source>
</evidence>
<dbReference type="OrthoDB" id="8842296at2759"/>
<accession>A0A2I4CVD5</accession>
<feature type="compositionally biased region" description="Basic and acidic residues" evidence="2">
    <location>
        <begin position="250"/>
        <end position="266"/>
    </location>
</feature>
<evidence type="ECO:0000256" key="2">
    <source>
        <dbReference type="SAM" id="MobiDB-lite"/>
    </source>
</evidence>
<dbReference type="GO" id="GO:0005882">
    <property type="term" value="C:intermediate filament"/>
    <property type="evidence" value="ECO:0007669"/>
    <property type="project" value="InterPro"/>
</dbReference>
<feature type="region of interest" description="Disordered" evidence="2">
    <location>
        <begin position="250"/>
        <end position="283"/>
    </location>
</feature>
<dbReference type="STRING" id="52670.A0A2I4CVD5"/>
<feature type="compositionally biased region" description="Basic and acidic residues" evidence="2">
    <location>
        <begin position="349"/>
        <end position="358"/>
    </location>
</feature>
<keyword evidence="3" id="KW-1185">Reference proteome</keyword>
<dbReference type="InParanoid" id="A0A2I4CVD5"/>
<evidence type="ECO:0000313" key="4">
    <source>
        <dbReference type="RefSeq" id="XP_013883953.1"/>
    </source>
</evidence>
<dbReference type="Proteomes" id="UP000192220">
    <property type="component" value="Unplaced"/>
</dbReference>
<proteinExistence type="predicted"/>
<reference evidence="4" key="1">
    <citation type="submission" date="2025-08" db="UniProtKB">
        <authorList>
            <consortium name="RefSeq"/>
        </authorList>
    </citation>
    <scope>IDENTIFICATION</scope>
    <source>
        <strain evidence="4">Quisiro</strain>
        <tissue evidence="4">Liver</tissue>
    </source>
</reference>
<sequence length="696" mass="80415">MVVILFILFDIFNSKILQKNRGIVDKLSEGDYCIQSGFKDLAEPIDDLDEDMSSTGLKPLFIREEEEDLDRTTVEQREDNENPSGLSFTGSPLKQSALIKPYLQEMDELLKSCEELTGVPFGSCRSVGDSEAFLKESSSDEEVRTENHTPPQAYLCTGYIDTHVDVTETQDETTQGQCLDNFVNGCEFYQHMELPLSSAGSKLRANMVEYEGQLRKTLAMLESCMEESQDWAADTGQEYVHISKIPDHYKDTTHETLKPKSPRELKTPPVNSETRDRSESLQKSLICCEETIGGFLRKRPEKPEEHGSGSQVGNTEQDPVLNERTQTRCMFEESTNTKRHEEDDELPSEDGHEFNTDLGSDVDKFKALRPRMEDCIEKVQQMQKRRKELLVEVLQLRDEGGTEEEEESAEWIHSRVVELMDTLRREEEVRRGERKREINGLREEMAEEERKLWKLNLERQNLQEELRRLKRRLFAVARDCAYSRAALNNQRGEVESLKREEDKLNSVMLQLIEESSQIRSAQQQQLSDLQAQLHFRSSSRTSGTQELSECRRHSSCDIQQYLQGERKALEDRYEPVLLALLKRREATAGALVNVKQQAQELRAQLRPLRDETQKLELRRACLDEKLQLITAQSREDVGRYKEAVCDLEECSRELKTELEIQKRKTKEMEELRENLTKQLLLHRAAAEERGQSLGKP</sequence>
<dbReference type="InterPro" id="IPR027702">
    <property type="entry name" value="Syncoilin"/>
</dbReference>
<name>A0A2I4CVD5_AUSLI</name>
<feature type="coiled-coil region" evidence="1">
    <location>
        <begin position="651"/>
        <end position="688"/>
    </location>
</feature>
<protein>
    <submittedName>
        <fullName evidence="4">Syncoilin isoform X1</fullName>
    </submittedName>
</protein>
<feature type="coiled-coil region" evidence="1">
    <location>
        <begin position="431"/>
        <end position="532"/>
    </location>
</feature>
<dbReference type="RefSeq" id="XP_013883953.1">
    <property type="nucleotide sequence ID" value="XM_014028499.1"/>
</dbReference>
<feature type="coiled-coil region" evidence="1">
    <location>
        <begin position="372"/>
        <end position="399"/>
    </location>
</feature>